<dbReference type="InParanoid" id="A0A2J7PXT8"/>
<protein>
    <recommendedName>
        <fullName evidence="4">Transmembrane protein 60</fullName>
    </recommendedName>
</protein>
<reference evidence="2 3" key="1">
    <citation type="submission" date="2017-12" db="EMBL/GenBank/DDBJ databases">
        <title>Hemimetabolous genomes reveal molecular basis of termite eusociality.</title>
        <authorList>
            <person name="Harrison M.C."/>
            <person name="Jongepier E."/>
            <person name="Robertson H.M."/>
            <person name="Arning N."/>
            <person name="Bitard-Feildel T."/>
            <person name="Chao H."/>
            <person name="Childers C.P."/>
            <person name="Dinh H."/>
            <person name="Doddapaneni H."/>
            <person name="Dugan S."/>
            <person name="Gowin J."/>
            <person name="Greiner C."/>
            <person name="Han Y."/>
            <person name="Hu H."/>
            <person name="Hughes D.S.T."/>
            <person name="Huylmans A.-K."/>
            <person name="Kemena C."/>
            <person name="Kremer L.P.M."/>
            <person name="Lee S.L."/>
            <person name="Lopez-Ezquerra A."/>
            <person name="Mallet L."/>
            <person name="Monroy-Kuhn J.M."/>
            <person name="Moser A."/>
            <person name="Murali S.C."/>
            <person name="Muzny D.M."/>
            <person name="Otani S."/>
            <person name="Piulachs M.-D."/>
            <person name="Poelchau M."/>
            <person name="Qu J."/>
            <person name="Schaub F."/>
            <person name="Wada-Katsumata A."/>
            <person name="Worley K.C."/>
            <person name="Xie Q."/>
            <person name="Ylla G."/>
            <person name="Poulsen M."/>
            <person name="Gibbs R.A."/>
            <person name="Schal C."/>
            <person name="Richards S."/>
            <person name="Belles X."/>
            <person name="Korb J."/>
            <person name="Bornberg-Bauer E."/>
        </authorList>
    </citation>
    <scope>NUCLEOTIDE SEQUENCE [LARGE SCALE GENOMIC DNA]</scope>
    <source>
        <tissue evidence="2">Whole body</tissue>
    </source>
</reference>
<dbReference type="STRING" id="105785.A0A2J7PXT8"/>
<comment type="caution">
    <text evidence="2">The sequence shown here is derived from an EMBL/GenBank/DDBJ whole genome shotgun (WGS) entry which is preliminary data.</text>
</comment>
<accession>A0A2J7PXT8</accession>
<keyword evidence="3" id="KW-1185">Reference proteome</keyword>
<gene>
    <name evidence="2" type="ORF">B7P43_G05092</name>
</gene>
<organism evidence="2 3">
    <name type="scientific">Cryptotermes secundus</name>
    <dbReference type="NCBI Taxonomy" id="105785"/>
    <lineage>
        <taxon>Eukaryota</taxon>
        <taxon>Metazoa</taxon>
        <taxon>Ecdysozoa</taxon>
        <taxon>Arthropoda</taxon>
        <taxon>Hexapoda</taxon>
        <taxon>Insecta</taxon>
        <taxon>Pterygota</taxon>
        <taxon>Neoptera</taxon>
        <taxon>Polyneoptera</taxon>
        <taxon>Dictyoptera</taxon>
        <taxon>Blattodea</taxon>
        <taxon>Blattoidea</taxon>
        <taxon>Termitoidae</taxon>
        <taxon>Kalotermitidae</taxon>
        <taxon>Cryptotermitinae</taxon>
        <taxon>Cryptotermes</taxon>
    </lineage>
</organism>
<keyword evidence="1" id="KW-0812">Transmembrane</keyword>
<evidence type="ECO:0000313" key="2">
    <source>
        <dbReference type="EMBL" id="PNF21158.1"/>
    </source>
</evidence>
<dbReference type="PANTHER" id="PTHR13568">
    <property type="entry name" value="FAM11A, B PROTEIN"/>
    <property type="match status" value="1"/>
</dbReference>
<dbReference type="EMBL" id="NEVH01020852">
    <property type="protein sequence ID" value="PNF21158.1"/>
    <property type="molecule type" value="Genomic_DNA"/>
</dbReference>
<dbReference type="FunCoup" id="A0A2J7PXT8">
    <property type="interactions" value="2"/>
</dbReference>
<dbReference type="Proteomes" id="UP000235965">
    <property type="component" value="Unassembled WGS sequence"/>
</dbReference>
<evidence type="ECO:0008006" key="4">
    <source>
        <dbReference type="Google" id="ProtNLM"/>
    </source>
</evidence>
<dbReference type="Pfam" id="PF10269">
    <property type="entry name" value="Tmemb_185A"/>
    <property type="match status" value="1"/>
</dbReference>
<sequence>MAVLYRALFTWFILLVFLILLVLRLDARTQWNWFIVFVPLWVYDTILLIYVLFNMITVCINSHDRMSVVRRKVCYIVAVIFKMATQIILCLKLEYPSWNISIIFVMLPMWTLLPILLIRVLITLVIETRY</sequence>
<evidence type="ECO:0000313" key="3">
    <source>
        <dbReference type="Proteomes" id="UP000235965"/>
    </source>
</evidence>
<dbReference type="PANTHER" id="PTHR13568:SF4">
    <property type="entry name" value="TRANSMEMBRANE PROTEIN 60"/>
    <property type="match status" value="1"/>
</dbReference>
<keyword evidence="1" id="KW-1133">Transmembrane helix</keyword>
<dbReference type="InterPro" id="IPR019396">
    <property type="entry name" value="TM_Fragile-X-F-assoc"/>
</dbReference>
<feature type="transmembrane region" description="Helical" evidence="1">
    <location>
        <begin position="7"/>
        <end position="25"/>
    </location>
</feature>
<feature type="transmembrane region" description="Helical" evidence="1">
    <location>
        <begin position="73"/>
        <end position="95"/>
    </location>
</feature>
<evidence type="ECO:0000256" key="1">
    <source>
        <dbReference type="SAM" id="Phobius"/>
    </source>
</evidence>
<feature type="transmembrane region" description="Helical" evidence="1">
    <location>
        <begin position="31"/>
        <end position="53"/>
    </location>
</feature>
<proteinExistence type="predicted"/>
<feature type="transmembrane region" description="Helical" evidence="1">
    <location>
        <begin position="101"/>
        <end position="126"/>
    </location>
</feature>
<dbReference type="AlphaFoldDB" id="A0A2J7PXT8"/>
<keyword evidence="1" id="KW-0472">Membrane</keyword>
<name>A0A2J7PXT8_9NEOP</name>